<dbReference type="NCBIfam" id="TIGR00254">
    <property type="entry name" value="GGDEF"/>
    <property type="match status" value="1"/>
</dbReference>
<evidence type="ECO:0000313" key="6">
    <source>
        <dbReference type="Proteomes" id="UP000186400"/>
    </source>
</evidence>
<dbReference type="InterPro" id="IPR000160">
    <property type="entry name" value="GGDEF_dom"/>
</dbReference>
<evidence type="ECO:0000256" key="1">
    <source>
        <dbReference type="SAM" id="MobiDB-lite"/>
    </source>
</evidence>
<dbReference type="Gene3D" id="3.30.70.270">
    <property type="match status" value="1"/>
</dbReference>
<dbReference type="Gene3D" id="3.20.20.450">
    <property type="entry name" value="EAL domain"/>
    <property type="match status" value="1"/>
</dbReference>
<dbReference type="InterPro" id="IPR035919">
    <property type="entry name" value="EAL_sf"/>
</dbReference>
<dbReference type="SUPFAM" id="SSF141868">
    <property type="entry name" value="EAL domain-like"/>
    <property type="match status" value="1"/>
</dbReference>
<evidence type="ECO:0000259" key="4">
    <source>
        <dbReference type="PROSITE" id="PS50887"/>
    </source>
</evidence>
<dbReference type="RefSeq" id="WP_076488930.1">
    <property type="nucleotide sequence ID" value="NZ_FTMS01000010.1"/>
</dbReference>
<evidence type="ECO:0000256" key="2">
    <source>
        <dbReference type="SAM" id="Phobius"/>
    </source>
</evidence>
<dbReference type="PANTHER" id="PTHR33121:SF79">
    <property type="entry name" value="CYCLIC DI-GMP PHOSPHODIESTERASE PDED-RELATED"/>
    <property type="match status" value="1"/>
</dbReference>
<dbReference type="Pfam" id="PF00563">
    <property type="entry name" value="EAL"/>
    <property type="match status" value="1"/>
</dbReference>
<evidence type="ECO:0000313" key="5">
    <source>
        <dbReference type="EMBL" id="SIQ53764.1"/>
    </source>
</evidence>
<feature type="domain" description="GGDEF" evidence="4">
    <location>
        <begin position="243"/>
        <end position="375"/>
    </location>
</feature>
<evidence type="ECO:0000259" key="3">
    <source>
        <dbReference type="PROSITE" id="PS50883"/>
    </source>
</evidence>
<gene>
    <name evidence="5" type="ORF">SAMN05920897_11092</name>
</gene>
<dbReference type="Pfam" id="PF00990">
    <property type="entry name" value="GGDEF"/>
    <property type="match status" value="1"/>
</dbReference>
<dbReference type="GO" id="GO:0071111">
    <property type="term" value="F:cyclic-guanylate-specific phosphodiesterase activity"/>
    <property type="evidence" value="ECO:0007669"/>
    <property type="project" value="InterPro"/>
</dbReference>
<accession>A0A1N6TKK4</accession>
<dbReference type="CDD" id="cd01949">
    <property type="entry name" value="GGDEF"/>
    <property type="match status" value="1"/>
</dbReference>
<name>A0A1N6TKK4_9SPIO</name>
<dbReference type="CDD" id="cd01948">
    <property type="entry name" value="EAL"/>
    <property type="match status" value="1"/>
</dbReference>
<keyword evidence="2" id="KW-0812">Transmembrane</keyword>
<dbReference type="InterPro" id="IPR043128">
    <property type="entry name" value="Rev_trsase/Diguanyl_cyclase"/>
</dbReference>
<proteinExistence type="predicted"/>
<dbReference type="SUPFAM" id="SSF55073">
    <property type="entry name" value="Nucleotide cyclase"/>
    <property type="match status" value="1"/>
</dbReference>
<dbReference type="PROSITE" id="PS50883">
    <property type="entry name" value="EAL"/>
    <property type="match status" value="1"/>
</dbReference>
<keyword evidence="6" id="KW-1185">Reference proteome</keyword>
<dbReference type="InterPro" id="IPR050706">
    <property type="entry name" value="Cyclic-di-GMP_PDE-like"/>
</dbReference>
<dbReference type="PANTHER" id="PTHR33121">
    <property type="entry name" value="CYCLIC DI-GMP PHOSPHODIESTERASE PDEF"/>
    <property type="match status" value="1"/>
</dbReference>
<feature type="transmembrane region" description="Helical" evidence="2">
    <location>
        <begin position="111"/>
        <end position="129"/>
    </location>
</feature>
<keyword evidence="2" id="KW-0472">Membrane</keyword>
<dbReference type="SMART" id="SM00052">
    <property type="entry name" value="EAL"/>
    <property type="match status" value="1"/>
</dbReference>
<feature type="transmembrane region" description="Helical" evidence="2">
    <location>
        <begin position="136"/>
        <end position="159"/>
    </location>
</feature>
<keyword evidence="2" id="KW-1133">Transmembrane helix</keyword>
<dbReference type="STRING" id="159291.SAMN05920897_11092"/>
<dbReference type="OrthoDB" id="366324at2"/>
<reference evidence="6" key="1">
    <citation type="submission" date="2017-01" db="EMBL/GenBank/DDBJ databases">
        <authorList>
            <person name="Varghese N."/>
            <person name="Submissions S."/>
        </authorList>
    </citation>
    <scope>NUCLEOTIDE SEQUENCE [LARGE SCALE GENOMIC DNA]</scope>
    <source>
        <strain evidence="6">ASpG1</strain>
    </source>
</reference>
<dbReference type="Proteomes" id="UP000186400">
    <property type="component" value="Unassembled WGS sequence"/>
</dbReference>
<protein>
    <submittedName>
        <fullName evidence="5">Diguanylate cyclase (GGDEF) domain-containing protein</fullName>
    </submittedName>
</protein>
<dbReference type="InterPro" id="IPR001633">
    <property type="entry name" value="EAL_dom"/>
</dbReference>
<sequence length="669" mass="74298">MTWLSKEPRKGGAQDFPAASIQQQIDALLNLYLLLGVVFLLLAGILHALAAFLHGLDRQTFVMLWADLLAVLLLAGGLTFRKVLGTLLKLALIILVVTPIATLSFVFNGLLGSGTILLCSVIMIVVVTVRPRAALVAVGGMLLVFPLLALLVFLGVVSYTPQAAMRVNSPLTWIFHGIIMTGFACVSGITVNTFRSGLLRHIHELDRSKGRIERLAFYDSLTGLPNRHRFEEYLQERLSGPGVQGFVVLLDIKAFRVINAMFGNDRGDQVLRTVAELLQKEETYPQYYARIGGDEFALWIEGADEEDLQREFSRFCAATDRAFPAARHGHRIAYYCGVSSYPGDGDSLEVCWRRASIALRWAKEHLREGLVFFAPEMLAGADETLRLQNLLERAIQQEEFRIAYQPKVDVHSGKILGVEALARWDSPELGSVSPNIFIPAILRAHLTIPFSRLIFRMILDQMPEIEKHYGPKTPVAINASAHFFGMAGFSEYVIDAIRRAGVDPSQIIFEITEDVLIEDMPLMQQVLGELTRFGVGVSLDDFGTGFSSLYCIHSLAFTELKIDRSFVEHICNDEKSFKLFHLICSVATLYGLTIVAEGVETQEQADKLKETFCTIAQGFHYARPEILCPEPGQLLRRPGQAPALDLSFTPDRSANRDRSAPPLSEETSS</sequence>
<organism evidence="5 6">
    <name type="scientific">Alkalispirochaeta americana</name>
    <dbReference type="NCBI Taxonomy" id="159291"/>
    <lineage>
        <taxon>Bacteria</taxon>
        <taxon>Pseudomonadati</taxon>
        <taxon>Spirochaetota</taxon>
        <taxon>Spirochaetia</taxon>
        <taxon>Spirochaetales</taxon>
        <taxon>Spirochaetaceae</taxon>
        <taxon>Alkalispirochaeta</taxon>
    </lineage>
</organism>
<dbReference type="SMART" id="SM00267">
    <property type="entry name" value="GGDEF"/>
    <property type="match status" value="1"/>
</dbReference>
<feature type="region of interest" description="Disordered" evidence="1">
    <location>
        <begin position="643"/>
        <end position="669"/>
    </location>
</feature>
<feature type="transmembrane region" description="Helical" evidence="2">
    <location>
        <begin position="87"/>
        <end position="105"/>
    </location>
</feature>
<feature type="transmembrane region" description="Helical" evidence="2">
    <location>
        <begin position="62"/>
        <end position="80"/>
    </location>
</feature>
<dbReference type="AlphaFoldDB" id="A0A1N6TKK4"/>
<feature type="transmembrane region" description="Helical" evidence="2">
    <location>
        <begin position="171"/>
        <end position="191"/>
    </location>
</feature>
<dbReference type="EMBL" id="FTMS01000010">
    <property type="protein sequence ID" value="SIQ53764.1"/>
    <property type="molecule type" value="Genomic_DNA"/>
</dbReference>
<dbReference type="PROSITE" id="PS50887">
    <property type="entry name" value="GGDEF"/>
    <property type="match status" value="1"/>
</dbReference>
<feature type="transmembrane region" description="Helical" evidence="2">
    <location>
        <begin position="31"/>
        <end position="56"/>
    </location>
</feature>
<feature type="domain" description="EAL" evidence="3">
    <location>
        <begin position="384"/>
        <end position="638"/>
    </location>
</feature>
<dbReference type="InterPro" id="IPR029787">
    <property type="entry name" value="Nucleotide_cyclase"/>
</dbReference>